<feature type="domain" description="HIT" evidence="5">
    <location>
        <begin position="24"/>
        <end position="134"/>
    </location>
</feature>
<keyword evidence="1" id="KW-0547">Nucleotide-binding</keyword>
<comment type="caution">
    <text evidence="4">Lacks conserved residue(s) required for the propagation of feature annotation.</text>
</comment>
<dbReference type="GO" id="GO:0000166">
    <property type="term" value="F:nucleotide binding"/>
    <property type="evidence" value="ECO:0007669"/>
    <property type="project" value="UniProtKB-KW"/>
</dbReference>
<dbReference type="InterPro" id="IPR039383">
    <property type="entry name" value="FHIT"/>
</dbReference>
<dbReference type="PANTHER" id="PTHR42997">
    <property type="entry name" value="HIT FAMILY HYDROLASE"/>
    <property type="match status" value="1"/>
</dbReference>
<organism evidence="6">
    <name type="scientific">Thermosulfurimonas dismutans</name>
    <dbReference type="NCBI Taxonomy" id="999894"/>
    <lineage>
        <taxon>Bacteria</taxon>
        <taxon>Pseudomonadati</taxon>
        <taxon>Thermodesulfobacteriota</taxon>
        <taxon>Thermodesulfobacteria</taxon>
        <taxon>Thermodesulfobacteriales</taxon>
        <taxon>Thermodesulfobacteriaceae</taxon>
        <taxon>Thermosulfurimonas</taxon>
    </lineage>
</organism>
<dbReference type="Proteomes" id="UP000886043">
    <property type="component" value="Unassembled WGS sequence"/>
</dbReference>
<proteinExistence type="predicted"/>
<feature type="binding site" evidence="3">
    <location>
        <position position="51"/>
    </location>
    <ligand>
        <name>substrate</name>
    </ligand>
</feature>
<dbReference type="PANTHER" id="PTHR42997:SF1">
    <property type="entry name" value="AP-4-A PHOSPHORYLASE"/>
    <property type="match status" value="1"/>
</dbReference>
<sequence>MERRVLWAPWRAEYVGGKREPGCIFCPPEEPLPDEERLILYRDERVLVLMNKFPYNTGHLLVSPRRHVADLEDLSREEITDLMVMAQECLRILRRVLKPDGFNVGFNLGKVAGAGYPDHLHLQIVPRWEGDANFLAVLADLRMIPEHLLATYRKLYPHFERLKNNKK</sequence>
<dbReference type="GO" id="GO:0003824">
    <property type="term" value="F:catalytic activity"/>
    <property type="evidence" value="ECO:0007669"/>
    <property type="project" value="InterPro"/>
</dbReference>
<dbReference type="EMBL" id="DRMH01000033">
    <property type="protein sequence ID" value="HFC97420.1"/>
    <property type="molecule type" value="Genomic_DNA"/>
</dbReference>
<dbReference type="Pfam" id="PF01230">
    <property type="entry name" value="HIT"/>
    <property type="match status" value="1"/>
</dbReference>
<evidence type="ECO:0000313" key="6">
    <source>
        <dbReference type="EMBL" id="HFC97420.1"/>
    </source>
</evidence>
<evidence type="ECO:0000256" key="4">
    <source>
        <dbReference type="PROSITE-ProRule" id="PRU00464"/>
    </source>
</evidence>
<evidence type="ECO:0000256" key="3">
    <source>
        <dbReference type="PIRSR" id="PIRSR639383-2"/>
    </source>
</evidence>
<evidence type="ECO:0000256" key="2">
    <source>
        <dbReference type="PIRSR" id="PIRSR639383-1"/>
    </source>
</evidence>
<dbReference type="PROSITE" id="PS51084">
    <property type="entry name" value="HIT_2"/>
    <property type="match status" value="1"/>
</dbReference>
<dbReference type="CDD" id="cd01275">
    <property type="entry name" value="FHIT"/>
    <property type="match status" value="1"/>
</dbReference>
<dbReference type="AlphaFoldDB" id="A0A7C3GQN7"/>
<evidence type="ECO:0000256" key="1">
    <source>
        <dbReference type="ARBA" id="ARBA00022741"/>
    </source>
</evidence>
<dbReference type="InterPro" id="IPR036265">
    <property type="entry name" value="HIT-like_sf"/>
</dbReference>
<dbReference type="Gene3D" id="3.30.428.10">
    <property type="entry name" value="HIT-like"/>
    <property type="match status" value="1"/>
</dbReference>
<dbReference type="SUPFAM" id="SSF54197">
    <property type="entry name" value="HIT-like"/>
    <property type="match status" value="1"/>
</dbReference>
<protein>
    <submittedName>
        <fullName evidence="6">HIT domain-containing protein</fullName>
    </submittedName>
</protein>
<dbReference type="InterPro" id="IPR011146">
    <property type="entry name" value="HIT-like"/>
</dbReference>
<reference evidence="6" key="1">
    <citation type="journal article" date="2020" name="mSystems">
        <title>Genome- and Community-Level Interaction Insights into Carbon Utilization and Element Cycling Functions of Hydrothermarchaeota in Hydrothermal Sediment.</title>
        <authorList>
            <person name="Zhou Z."/>
            <person name="Liu Y."/>
            <person name="Xu W."/>
            <person name="Pan J."/>
            <person name="Luo Z.H."/>
            <person name="Li M."/>
        </authorList>
    </citation>
    <scope>NUCLEOTIDE SEQUENCE [LARGE SCALE GENOMIC DNA]</scope>
    <source>
        <strain evidence="6">HyVt-483</strain>
    </source>
</reference>
<feature type="active site" description="Tele-AMP-histidine intermediate" evidence="2">
    <location>
        <position position="121"/>
    </location>
</feature>
<comment type="caution">
    <text evidence="6">The sequence shown here is derived from an EMBL/GenBank/DDBJ whole genome shotgun (WGS) entry which is preliminary data.</text>
</comment>
<gene>
    <name evidence="6" type="ORF">ENJ40_03035</name>
</gene>
<dbReference type="InterPro" id="IPR052908">
    <property type="entry name" value="AP-4-A_phosphorylase"/>
</dbReference>
<accession>A0A7C3GQN7</accession>
<evidence type="ECO:0000259" key="5">
    <source>
        <dbReference type="PROSITE" id="PS51084"/>
    </source>
</evidence>
<name>A0A7C3GQN7_9BACT</name>